<sequence length="588" mass="61617">MNRQGHTGMTLLAFAPLAYLLASDGKLLLAGVCWLGIQAVEPLPDRDFHVPGLNHRGVSHSLLAVLVVGGVLGGIGWLIGGFGFDLLYSLLTTLVDIWDWVLGYLPELSTAFITGLIPNLPPGEIVTTLQQQAGGSVNRWSFALFGFVIGVYGVVAHLLGDVITTQGIRPFLPFSRWKLSLSPLRADSPTANSALFGAGMVAIAVVVVLTVPGLLLGGGPASLSPVGVADAQGTIPQPTDTPQANATNTTNATVELDSTNNTTATNATIAEATLPDGGFVVLHGEGFNQSGTLRGTEIAASGYLKPGTHRNLTLPVGQGVPGGSNVSRLNDTRTNLSLVAYRDTDNDSQFGYIASKARNDTPYETAEGRPVSDTGTLVFESNVERVEQQSQPATAALSFADQQLQQRDGNASVVVRNVSLAEGGFIGIHTASFLPPLQNPLDSVLGHSQYLTAGNYTTVTVRFPSDSLAGNQTLVAVPYLDTNGNQRYDYTQRGGETDYAYIEQRNKSRVIINDTAAIGVPQPLQATSVASPTTSDRSGEETIEGNATSGAEGEQNGLLGGNSLLYVLGGVLAVVVVLTAIGRLTRRG</sequence>
<feature type="region of interest" description="Disordered" evidence="1">
    <location>
        <begin position="523"/>
        <end position="554"/>
    </location>
</feature>
<evidence type="ECO:0000256" key="1">
    <source>
        <dbReference type="SAM" id="MobiDB-lite"/>
    </source>
</evidence>
<feature type="compositionally biased region" description="Polar residues" evidence="1">
    <location>
        <begin position="524"/>
        <end position="536"/>
    </location>
</feature>
<dbReference type="RefSeq" id="WP_244706669.1">
    <property type="nucleotide sequence ID" value="NZ_BAAADN010000024.1"/>
</dbReference>
<dbReference type="GeneID" id="71763731"/>
<organism evidence="4 7">
    <name type="scientific">Halococcus dombrowskii</name>
    <dbReference type="NCBI Taxonomy" id="179637"/>
    <lineage>
        <taxon>Archaea</taxon>
        <taxon>Methanobacteriati</taxon>
        <taxon>Methanobacteriota</taxon>
        <taxon>Stenosarchaea group</taxon>
        <taxon>Halobacteria</taxon>
        <taxon>Halobacteriales</taxon>
        <taxon>Halococcaceae</taxon>
        <taxon>Halococcus</taxon>
    </lineage>
</organism>
<dbReference type="GO" id="GO:0016787">
    <property type="term" value="F:hydrolase activity"/>
    <property type="evidence" value="ECO:0007669"/>
    <property type="project" value="UniProtKB-KW"/>
</dbReference>
<feature type="transmembrane region" description="Helical" evidence="2">
    <location>
        <begin position="140"/>
        <end position="159"/>
    </location>
</feature>
<evidence type="ECO:0000256" key="2">
    <source>
        <dbReference type="SAM" id="Phobius"/>
    </source>
</evidence>
<protein>
    <submittedName>
        <fullName evidence="5">Metal-dependent hydrolase</fullName>
    </submittedName>
</protein>
<dbReference type="KEGG" id="hdo:MUK72_17745"/>
<evidence type="ECO:0000313" key="5">
    <source>
        <dbReference type="EMBL" id="UOO97223.1"/>
    </source>
</evidence>
<evidence type="ECO:0000259" key="3">
    <source>
        <dbReference type="Pfam" id="PF23951"/>
    </source>
</evidence>
<dbReference type="Proteomes" id="UP000830542">
    <property type="component" value="Plasmid unnamed3"/>
</dbReference>
<dbReference type="EMBL" id="BAAADN010000024">
    <property type="protein sequence ID" value="GAA0459821.1"/>
    <property type="molecule type" value="Genomic_DNA"/>
</dbReference>
<dbReference type="Pfam" id="PF23951">
    <property type="entry name" value="DUF7282"/>
    <property type="match status" value="2"/>
</dbReference>
<keyword evidence="5" id="KW-0378">Hydrolase</keyword>
<dbReference type="InterPro" id="IPR007404">
    <property type="entry name" value="YdjM-like"/>
</dbReference>
<dbReference type="AlphaFoldDB" id="A0AAV3SF16"/>
<feature type="transmembrane region" description="Helical" evidence="2">
    <location>
        <begin position="63"/>
        <end position="88"/>
    </location>
</feature>
<dbReference type="Pfam" id="PF04307">
    <property type="entry name" value="YdjM"/>
    <property type="match status" value="1"/>
</dbReference>
<proteinExistence type="predicted"/>
<keyword evidence="5" id="KW-0614">Plasmid</keyword>
<dbReference type="InterPro" id="IPR055706">
    <property type="entry name" value="Slg1/2_DUF7282"/>
</dbReference>
<feature type="domain" description="DUF7282" evidence="3">
    <location>
        <begin position="397"/>
        <end position="506"/>
    </location>
</feature>
<feature type="domain" description="DUF7282" evidence="3">
    <location>
        <begin position="255"/>
        <end position="375"/>
    </location>
</feature>
<evidence type="ECO:0000313" key="4">
    <source>
        <dbReference type="EMBL" id="GAA0459821.1"/>
    </source>
</evidence>
<dbReference type="Proteomes" id="UP001500962">
    <property type="component" value="Unassembled WGS sequence"/>
</dbReference>
<keyword evidence="6" id="KW-1185">Reference proteome</keyword>
<feature type="transmembrane region" description="Helical" evidence="2">
    <location>
        <begin position="194"/>
        <end position="216"/>
    </location>
</feature>
<keyword evidence="2" id="KW-0812">Transmembrane</keyword>
<keyword evidence="2" id="KW-1133">Transmembrane helix</keyword>
<reference evidence="4" key="1">
    <citation type="journal article" date="2014" name="Int. J. Syst. Evol. Microbiol.">
        <title>Complete genome sequence of Corynebacterium casei LMG S-19264T (=DSM 44701T), isolated from a smear-ripened cheese.</title>
        <authorList>
            <consortium name="US DOE Joint Genome Institute (JGI-PGF)"/>
            <person name="Walter F."/>
            <person name="Albersmeier A."/>
            <person name="Kalinowski J."/>
            <person name="Ruckert C."/>
        </authorList>
    </citation>
    <scope>NUCLEOTIDE SEQUENCE</scope>
    <source>
        <strain evidence="4">JCM 12289</strain>
    </source>
</reference>
<accession>A0AAV3SF16</accession>
<gene>
    <name evidence="4" type="ORF">GCM10008985_15260</name>
    <name evidence="5" type="ORF">MUK72_17745</name>
</gene>
<dbReference type="EMBL" id="CP095008">
    <property type="protein sequence ID" value="UOO97223.1"/>
    <property type="molecule type" value="Genomic_DNA"/>
</dbReference>
<reference evidence="4" key="3">
    <citation type="submission" date="2023-12" db="EMBL/GenBank/DDBJ databases">
        <authorList>
            <person name="Sun Q."/>
            <person name="Inoue M."/>
        </authorList>
    </citation>
    <scope>NUCLEOTIDE SEQUENCE</scope>
    <source>
        <strain evidence="4">JCM 12289</strain>
    </source>
</reference>
<geneLocation type="plasmid" evidence="5 6">
    <name>unnamed3</name>
</geneLocation>
<feature type="transmembrane region" description="Helical" evidence="2">
    <location>
        <begin position="564"/>
        <end position="584"/>
    </location>
</feature>
<reference evidence="5" key="2">
    <citation type="submission" date="2022-04" db="EMBL/GenBank/DDBJ databases">
        <title>Sequencing and genomic assembly of Halococcus dombrowskii.</title>
        <authorList>
            <person name="Lim S.W."/>
            <person name="MacLea K.S."/>
        </authorList>
    </citation>
    <scope>NUCLEOTIDE SEQUENCE</scope>
    <source>
        <strain evidence="5">H4</strain>
        <plasmid evidence="5">unnamed3</plasmid>
    </source>
</reference>
<evidence type="ECO:0000313" key="7">
    <source>
        <dbReference type="Proteomes" id="UP001500962"/>
    </source>
</evidence>
<keyword evidence="2" id="KW-0472">Membrane</keyword>
<name>A0AAV3SF16_HALDO</name>
<evidence type="ECO:0000313" key="6">
    <source>
        <dbReference type="Proteomes" id="UP000830542"/>
    </source>
</evidence>